<evidence type="ECO:0000313" key="1">
    <source>
        <dbReference type="EMBL" id="CAH0108724.1"/>
    </source>
</evidence>
<reference evidence="1" key="1">
    <citation type="submission" date="2021-11" db="EMBL/GenBank/DDBJ databases">
        <authorList>
            <person name="Schell T."/>
        </authorList>
    </citation>
    <scope>NUCLEOTIDE SEQUENCE</scope>
    <source>
        <strain evidence="1">M5</strain>
    </source>
</reference>
<organism evidence="1 2">
    <name type="scientific">Daphnia galeata</name>
    <dbReference type="NCBI Taxonomy" id="27404"/>
    <lineage>
        <taxon>Eukaryota</taxon>
        <taxon>Metazoa</taxon>
        <taxon>Ecdysozoa</taxon>
        <taxon>Arthropoda</taxon>
        <taxon>Crustacea</taxon>
        <taxon>Branchiopoda</taxon>
        <taxon>Diplostraca</taxon>
        <taxon>Cladocera</taxon>
        <taxon>Anomopoda</taxon>
        <taxon>Daphniidae</taxon>
        <taxon>Daphnia</taxon>
    </lineage>
</organism>
<dbReference type="OrthoDB" id="6360340at2759"/>
<evidence type="ECO:0000313" key="2">
    <source>
        <dbReference type="Proteomes" id="UP000789390"/>
    </source>
</evidence>
<sequence>MRQQLSSNIQNLPDTDRLVYLLTTHLPGRRLTVTLAYFQRSFVRTYNKIPTRKTRSYTRNLNMTIITKKSTNRVDDCEELDDTVRECEIVLYTKPAEFSSIGSILLNITRNQDNIYFHKWFLVARFSSDDRVFTFEAVENEAGRIEALRTTGSVPVDPKKKMVVGTVCTSPRKLLTFAQKHPYNGTTTPILATLKKCQDWLNEFLRMVSPSLNLP</sequence>
<protein>
    <submittedName>
        <fullName evidence="1">Uncharacterized protein</fullName>
    </submittedName>
</protein>
<comment type="caution">
    <text evidence="1">The sequence shown here is derived from an EMBL/GenBank/DDBJ whole genome shotgun (WGS) entry which is preliminary data.</text>
</comment>
<proteinExistence type="predicted"/>
<dbReference type="AlphaFoldDB" id="A0A8J2WL27"/>
<accession>A0A8J2WL27</accession>
<gene>
    <name evidence="1" type="ORF">DGAL_LOCUS12124</name>
</gene>
<keyword evidence="2" id="KW-1185">Reference proteome</keyword>
<dbReference type="EMBL" id="CAKKLH010000287">
    <property type="protein sequence ID" value="CAH0108724.1"/>
    <property type="molecule type" value="Genomic_DNA"/>
</dbReference>
<name>A0A8J2WL27_9CRUS</name>
<dbReference type="Proteomes" id="UP000789390">
    <property type="component" value="Unassembled WGS sequence"/>
</dbReference>